<dbReference type="PANTHER" id="PTHR13799">
    <property type="entry name" value="NGG1 INTERACTING FACTOR 3"/>
    <property type="match status" value="1"/>
</dbReference>
<gene>
    <name evidence="7" type="ORF">HMPREF9449_02840</name>
</gene>
<evidence type="ECO:0000256" key="1">
    <source>
        <dbReference type="ARBA" id="ARBA00006964"/>
    </source>
</evidence>
<keyword evidence="8" id="KW-1185">Reference proteome</keyword>
<sequence>MQVKDLTSVIEEFAPLSLQEDYDNAGLICGHPENEVSSVLLCTDVTEDVVEEAIAGNHNLVISHHPLSIKALKNLVPDNWIKRCFIKAIKNDINIYAAHTNMDAVINGVSGKMADKLELIEREILQPAGKLYTFCFYTPMEEAERVRAALLDAGAGAIGNYSHCSFNTQGSGTFLPGENTHPFCGERGELHTETEIKTEITVPEQLLSSCIRLLNEVHPYEEPVCNIIPLENQNPVTGFGIIGELEQAVNTHEFLQRVKSIFHCGIIRHSPICKPEVKRVAVCGGSGAFLSQKAMQAAADIYISGDFKYHDFFMTENRMILADIGHYESEQYTKEIFYELVTKKISKFAVQFSKINTNPINYL</sequence>
<dbReference type="InterPro" id="IPR002678">
    <property type="entry name" value="DUF34/NIF3"/>
</dbReference>
<dbReference type="GO" id="GO:0005737">
    <property type="term" value="C:cytoplasm"/>
    <property type="evidence" value="ECO:0007669"/>
    <property type="project" value="TreeGrafter"/>
</dbReference>
<feature type="binding site" evidence="6">
    <location>
        <position position="65"/>
    </location>
    <ligand>
        <name>a divalent metal cation</name>
        <dbReference type="ChEBI" id="CHEBI:60240"/>
        <label>1</label>
    </ligand>
</feature>
<feature type="binding site" evidence="6">
    <location>
        <position position="330"/>
    </location>
    <ligand>
        <name>a divalent metal cation</name>
        <dbReference type="ChEBI" id="CHEBI:60240"/>
        <label>1</label>
    </ligand>
</feature>
<dbReference type="InterPro" id="IPR036069">
    <property type="entry name" value="DUF34/NIF3_sf"/>
</dbReference>
<dbReference type="PIRSF" id="PIRSF037489">
    <property type="entry name" value="UCP037489_NIF3_YqfO"/>
    <property type="match status" value="1"/>
</dbReference>
<evidence type="ECO:0000256" key="2">
    <source>
        <dbReference type="ARBA" id="ARBA00011643"/>
    </source>
</evidence>
<name>H1DKQ4_9BACT</name>
<dbReference type="Gene3D" id="3.30.70.120">
    <property type="match status" value="1"/>
</dbReference>
<comment type="subunit">
    <text evidence="2">Homohexamer.</text>
</comment>
<keyword evidence="4 5" id="KW-0479">Metal-binding</keyword>
<dbReference type="HOGENOM" id="CLU_037423_1_0_10"/>
<dbReference type="GeneID" id="98070364"/>
<feature type="binding site" evidence="6">
    <location>
        <position position="326"/>
    </location>
    <ligand>
        <name>a divalent metal cation</name>
        <dbReference type="ChEBI" id="CHEBI:60240"/>
        <label>1</label>
    </ligand>
</feature>
<dbReference type="RefSeq" id="WP_009137983.1">
    <property type="nucleotide sequence ID" value="NZ_JH594598.1"/>
</dbReference>
<dbReference type="InterPro" id="IPR017221">
    <property type="entry name" value="DUF34/NIF3_bac"/>
</dbReference>
<dbReference type="GO" id="GO:0046872">
    <property type="term" value="F:metal ion binding"/>
    <property type="evidence" value="ECO:0007669"/>
    <property type="project" value="UniProtKB-UniRule"/>
</dbReference>
<reference evidence="7 8" key="1">
    <citation type="submission" date="2012-01" db="EMBL/GenBank/DDBJ databases">
        <title>The Genome Sequence of Odoribacter laneus YIT 12061.</title>
        <authorList>
            <consortium name="The Broad Institute Genome Sequencing Platform"/>
            <person name="Earl A."/>
            <person name="Ward D."/>
            <person name="Feldgarden M."/>
            <person name="Gevers D."/>
            <person name="Morotomi M."/>
            <person name="Young S.K."/>
            <person name="Zeng Q."/>
            <person name="Gargeya S."/>
            <person name="Fitzgerald M."/>
            <person name="Haas B."/>
            <person name="Abouelleil A."/>
            <person name="Alvarado L."/>
            <person name="Arachchi H.M."/>
            <person name="Berlin A."/>
            <person name="Chapman S.B."/>
            <person name="Gearin G."/>
            <person name="Goldberg J."/>
            <person name="Griggs A."/>
            <person name="Gujja S."/>
            <person name="Hansen M."/>
            <person name="Heiman D."/>
            <person name="Howarth C."/>
            <person name="Larimer J."/>
            <person name="Lui A."/>
            <person name="MacDonald P.J.P."/>
            <person name="McCowen C."/>
            <person name="Montmayeur A."/>
            <person name="Murphy C."/>
            <person name="Neiman D."/>
            <person name="Pearson M."/>
            <person name="Priest M."/>
            <person name="Roberts A."/>
            <person name="Saif S."/>
            <person name="Shea T."/>
            <person name="Sisk P."/>
            <person name="Stolte C."/>
            <person name="Sykes S."/>
            <person name="Wortman J."/>
            <person name="Nusbaum C."/>
            <person name="Birren B."/>
        </authorList>
    </citation>
    <scope>NUCLEOTIDE SEQUENCE [LARGE SCALE GENOMIC DNA]</scope>
    <source>
        <strain evidence="7 8">YIT 12061</strain>
    </source>
</reference>
<dbReference type="Pfam" id="PF01784">
    <property type="entry name" value="DUF34_NIF3"/>
    <property type="match status" value="1"/>
</dbReference>
<dbReference type="Gene3D" id="3.40.1390.30">
    <property type="entry name" value="NIF3 (NGG1p interacting factor 3)-like"/>
    <property type="match status" value="1"/>
</dbReference>
<evidence type="ECO:0000256" key="6">
    <source>
        <dbReference type="PIRSR" id="PIRSR602678-1"/>
    </source>
</evidence>
<dbReference type="InterPro" id="IPR015867">
    <property type="entry name" value="N-reg_PII/ATP_PRibTrfase_C"/>
</dbReference>
<comment type="similarity">
    <text evidence="1 5">Belongs to the GTP cyclohydrolase I type 2/NIF3 family.</text>
</comment>
<dbReference type="STRING" id="742817.HMPREF9449_02840"/>
<comment type="caution">
    <text evidence="7">The sequence shown here is derived from an EMBL/GenBank/DDBJ whole genome shotgun (WGS) entry which is preliminary data.</text>
</comment>
<dbReference type="SUPFAM" id="SSF102705">
    <property type="entry name" value="NIF3 (NGG1p interacting factor 3)-like"/>
    <property type="match status" value="1"/>
</dbReference>
<proteinExistence type="inferred from homology"/>
<evidence type="ECO:0000256" key="5">
    <source>
        <dbReference type="PIRNR" id="PIRNR037489"/>
    </source>
</evidence>
<evidence type="ECO:0000256" key="3">
    <source>
        <dbReference type="ARBA" id="ARBA00022112"/>
    </source>
</evidence>
<dbReference type="NCBIfam" id="TIGR00486">
    <property type="entry name" value="YbgI_SA1388"/>
    <property type="match status" value="1"/>
</dbReference>
<accession>H1DKQ4</accession>
<feature type="binding site" evidence="6">
    <location>
        <position position="103"/>
    </location>
    <ligand>
        <name>a divalent metal cation</name>
        <dbReference type="ChEBI" id="CHEBI:60240"/>
        <label>1</label>
    </ligand>
</feature>
<dbReference type="FunFam" id="3.40.1390.30:FF:000001">
    <property type="entry name" value="GTP cyclohydrolase 1 type 2"/>
    <property type="match status" value="1"/>
</dbReference>
<dbReference type="Proteomes" id="UP000004892">
    <property type="component" value="Unassembled WGS sequence"/>
</dbReference>
<evidence type="ECO:0000313" key="8">
    <source>
        <dbReference type="Proteomes" id="UP000004892"/>
    </source>
</evidence>
<dbReference type="eggNOG" id="COG0327">
    <property type="taxonomic scope" value="Bacteria"/>
</dbReference>
<dbReference type="PATRIC" id="fig|742817.3.peg.3034"/>
<dbReference type="PANTHER" id="PTHR13799:SF14">
    <property type="entry name" value="GTP CYCLOHYDROLASE 1 TYPE 2 HOMOLOG"/>
    <property type="match status" value="1"/>
</dbReference>
<evidence type="ECO:0000256" key="4">
    <source>
        <dbReference type="ARBA" id="ARBA00022723"/>
    </source>
</evidence>
<protein>
    <recommendedName>
        <fullName evidence="3 5">GTP cyclohydrolase 1 type 2 homolog</fullName>
    </recommendedName>
</protein>
<feature type="binding site" evidence="6">
    <location>
        <position position="64"/>
    </location>
    <ligand>
        <name>a divalent metal cation</name>
        <dbReference type="ChEBI" id="CHEBI:60240"/>
        <label>2</label>
    </ligand>
</feature>
<dbReference type="EMBL" id="ADMC01000032">
    <property type="protein sequence ID" value="EHP45364.1"/>
    <property type="molecule type" value="Genomic_DNA"/>
</dbReference>
<evidence type="ECO:0000313" key="7">
    <source>
        <dbReference type="EMBL" id="EHP45364.1"/>
    </source>
</evidence>
<dbReference type="AlphaFoldDB" id="H1DKQ4"/>
<organism evidence="7 8">
    <name type="scientific">Odoribacter laneus YIT 12061</name>
    <dbReference type="NCBI Taxonomy" id="742817"/>
    <lineage>
        <taxon>Bacteria</taxon>
        <taxon>Pseudomonadati</taxon>
        <taxon>Bacteroidota</taxon>
        <taxon>Bacteroidia</taxon>
        <taxon>Bacteroidales</taxon>
        <taxon>Odoribacteraceae</taxon>
        <taxon>Odoribacter</taxon>
    </lineage>
</organism>